<dbReference type="Pfam" id="PF02687">
    <property type="entry name" value="FtsX"/>
    <property type="match status" value="1"/>
</dbReference>
<keyword evidence="10" id="KW-1185">Reference proteome</keyword>
<evidence type="ECO:0000256" key="5">
    <source>
        <dbReference type="ARBA" id="ARBA00023136"/>
    </source>
</evidence>
<dbReference type="Proteomes" id="UP001430149">
    <property type="component" value="Unassembled WGS sequence"/>
</dbReference>
<feature type="domain" description="MacB-like periplasmic core" evidence="8">
    <location>
        <begin position="20"/>
        <end position="266"/>
    </location>
</feature>
<comment type="subcellular location">
    <subcellularLocation>
        <location evidence="1">Cell membrane</location>
        <topology evidence="1">Multi-pass membrane protein</topology>
    </subcellularLocation>
</comment>
<feature type="domain" description="ABC3 transporter permease C-terminal" evidence="7">
    <location>
        <begin position="315"/>
        <end position="432"/>
    </location>
</feature>
<evidence type="ECO:0000313" key="10">
    <source>
        <dbReference type="Proteomes" id="UP001430149"/>
    </source>
</evidence>
<evidence type="ECO:0000259" key="7">
    <source>
        <dbReference type="Pfam" id="PF02687"/>
    </source>
</evidence>
<dbReference type="PANTHER" id="PTHR30572">
    <property type="entry name" value="MEMBRANE COMPONENT OF TRANSPORTER-RELATED"/>
    <property type="match status" value="1"/>
</dbReference>
<evidence type="ECO:0000313" key="9">
    <source>
        <dbReference type="EMBL" id="MBM7127027.1"/>
    </source>
</evidence>
<evidence type="ECO:0000256" key="2">
    <source>
        <dbReference type="ARBA" id="ARBA00022475"/>
    </source>
</evidence>
<dbReference type="InterPro" id="IPR050250">
    <property type="entry name" value="Macrolide_Exporter_MacB"/>
</dbReference>
<accession>A0ABS2K736</accession>
<evidence type="ECO:0000256" key="1">
    <source>
        <dbReference type="ARBA" id="ARBA00004651"/>
    </source>
</evidence>
<reference evidence="9" key="1">
    <citation type="submission" date="2020-10" db="EMBL/GenBank/DDBJ databases">
        <title>Phylogeny of dyella-like bacteria.</title>
        <authorList>
            <person name="Fu J."/>
        </authorList>
    </citation>
    <scope>NUCLEOTIDE SEQUENCE</scope>
    <source>
        <strain evidence="9">DHOC52</strain>
    </source>
</reference>
<evidence type="ECO:0000259" key="8">
    <source>
        <dbReference type="Pfam" id="PF12704"/>
    </source>
</evidence>
<dbReference type="InterPro" id="IPR025857">
    <property type="entry name" value="MacB_PCD"/>
</dbReference>
<evidence type="ECO:0000256" key="4">
    <source>
        <dbReference type="ARBA" id="ARBA00022989"/>
    </source>
</evidence>
<protein>
    <submittedName>
        <fullName evidence="9">ABC transporter permease</fullName>
    </submittedName>
</protein>
<feature type="transmembrane region" description="Helical" evidence="6">
    <location>
        <begin position="402"/>
        <end position="422"/>
    </location>
</feature>
<keyword evidence="5 6" id="KW-0472">Membrane</keyword>
<feature type="transmembrane region" description="Helical" evidence="6">
    <location>
        <begin position="365"/>
        <end position="390"/>
    </location>
</feature>
<keyword evidence="3 6" id="KW-0812">Transmembrane</keyword>
<evidence type="ECO:0000256" key="3">
    <source>
        <dbReference type="ARBA" id="ARBA00022692"/>
    </source>
</evidence>
<evidence type="ECO:0000256" key="6">
    <source>
        <dbReference type="SAM" id="Phobius"/>
    </source>
</evidence>
<dbReference type="InterPro" id="IPR003838">
    <property type="entry name" value="ABC3_permease_C"/>
</dbReference>
<comment type="caution">
    <text evidence="9">The sequence shown here is derived from an EMBL/GenBank/DDBJ whole genome shotgun (WGS) entry which is preliminary data.</text>
</comment>
<keyword evidence="2" id="KW-1003">Cell membrane</keyword>
<sequence>MLAYYLRLGLRSLRRNPILTTLMVLAIGVGVAASMTTYAVFRAVSANPIPGKSGQLFVPRIDIWGPQARTQGRRVPDMLSYTDAMALMRAHRAVNQAAIYPVGFTVVPQDSSVNPFAVKGDATYAEFFPMFDAPFAYGSGWDASEDEAHAAVVVISSRLNQQLFGGADSVGRTIHLDDHDYRIVGVLANWNPQPRFYDVNVYSRTFSGAPDFFVPFTHAVDLQTDTNGNSSCYGSAGRAPGWQGWLQSDCVWVSLWVQLPDTAAARAYRSFLKGYAAEQKAAGRFDWLPEVQLVGLRQWMDVEEVVPPETRMSLFLSIGFLLVCLINTIGLLLAKFMRRSAEIGVRRALGASRTEIVRQFLAESIMVGLAGGVAGLLFTGIGVLAIGLVFEPDIARLAHMNLSLMLLTILLSLAASMTAAFYPTWRAANVQPAWQLKSN</sequence>
<dbReference type="RefSeq" id="WP_204683563.1">
    <property type="nucleotide sequence ID" value="NZ_BSNR01000007.1"/>
</dbReference>
<gene>
    <name evidence="9" type="ORF">ISP19_16750</name>
</gene>
<name>A0ABS2K736_9GAMM</name>
<dbReference type="Pfam" id="PF12704">
    <property type="entry name" value="MacB_PCD"/>
    <property type="match status" value="1"/>
</dbReference>
<feature type="transmembrane region" description="Helical" evidence="6">
    <location>
        <begin position="21"/>
        <end position="41"/>
    </location>
</feature>
<proteinExistence type="predicted"/>
<keyword evidence="4 6" id="KW-1133">Transmembrane helix</keyword>
<dbReference type="EMBL" id="JADIKE010000038">
    <property type="protein sequence ID" value="MBM7127027.1"/>
    <property type="molecule type" value="Genomic_DNA"/>
</dbReference>
<organism evidence="9 10">
    <name type="scientific">Dyella flava</name>
    <dbReference type="NCBI Taxonomy" id="1920170"/>
    <lineage>
        <taxon>Bacteria</taxon>
        <taxon>Pseudomonadati</taxon>
        <taxon>Pseudomonadota</taxon>
        <taxon>Gammaproteobacteria</taxon>
        <taxon>Lysobacterales</taxon>
        <taxon>Rhodanobacteraceae</taxon>
        <taxon>Dyella</taxon>
    </lineage>
</organism>
<dbReference type="PANTHER" id="PTHR30572:SF18">
    <property type="entry name" value="ABC-TYPE MACROLIDE FAMILY EXPORT SYSTEM PERMEASE COMPONENT 2"/>
    <property type="match status" value="1"/>
</dbReference>
<feature type="transmembrane region" description="Helical" evidence="6">
    <location>
        <begin position="314"/>
        <end position="334"/>
    </location>
</feature>